<evidence type="ECO:0000256" key="10">
    <source>
        <dbReference type="SAM" id="Phobius"/>
    </source>
</evidence>
<evidence type="ECO:0000313" key="11">
    <source>
        <dbReference type="EMBL" id="AJQ94939.1"/>
    </source>
</evidence>
<feature type="transmembrane region" description="Helical" evidence="10">
    <location>
        <begin position="197"/>
        <end position="216"/>
    </location>
</feature>
<gene>
    <name evidence="11" type="ORF">YC6258_02901</name>
</gene>
<feature type="transmembrane region" description="Helical" evidence="10">
    <location>
        <begin position="278"/>
        <end position="299"/>
    </location>
</feature>
<evidence type="ECO:0000256" key="4">
    <source>
        <dbReference type="ARBA" id="ARBA00022475"/>
    </source>
</evidence>
<dbReference type="RefSeq" id="WP_044617359.1">
    <property type="nucleotide sequence ID" value="NZ_CP007142.1"/>
</dbReference>
<dbReference type="Pfam" id="PF01554">
    <property type="entry name" value="MatE"/>
    <property type="match status" value="2"/>
</dbReference>
<reference evidence="11 12" key="1">
    <citation type="submission" date="2014-01" db="EMBL/GenBank/DDBJ databases">
        <title>Full genme sequencing of cellulolytic bacterium Gynuella sunshinyii YC6258T gen. nov., sp. nov.</title>
        <authorList>
            <person name="Khan H."/>
            <person name="Chung E.J."/>
            <person name="Chung Y.R."/>
        </authorList>
    </citation>
    <scope>NUCLEOTIDE SEQUENCE [LARGE SCALE GENOMIC DNA]</scope>
    <source>
        <strain evidence="11 12">YC6258</strain>
    </source>
</reference>
<dbReference type="STRING" id="1445510.YC6258_02901"/>
<dbReference type="PANTHER" id="PTHR43298">
    <property type="entry name" value="MULTIDRUG RESISTANCE PROTEIN NORM-RELATED"/>
    <property type="match status" value="1"/>
</dbReference>
<dbReference type="GO" id="GO:0015297">
    <property type="term" value="F:antiporter activity"/>
    <property type="evidence" value="ECO:0007669"/>
    <property type="project" value="UniProtKB-KW"/>
</dbReference>
<keyword evidence="2" id="KW-0813">Transport</keyword>
<dbReference type="GO" id="GO:0042910">
    <property type="term" value="F:xenobiotic transmembrane transporter activity"/>
    <property type="evidence" value="ECO:0007669"/>
    <property type="project" value="InterPro"/>
</dbReference>
<dbReference type="PIRSF" id="PIRSF006603">
    <property type="entry name" value="DinF"/>
    <property type="match status" value="1"/>
</dbReference>
<evidence type="ECO:0000256" key="1">
    <source>
        <dbReference type="ARBA" id="ARBA00004429"/>
    </source>
</evidence>
<dbReference type="GO" id="GO:0006811">
    <property type="term" value="P:monoatomic ion transport"/>
    <property type="evidence" value="ECO:0007669"/>
    <property type="project" value="UniProtKB-KW"/>
</dbReference>
<evidence type="ECO:0000256" key="6">
    <source>
        <dbReference type="ARBA" id="ARBA00022989"/>
    </source>
</evidence>
<feature type="transmembrane region" description="Helical" evidence="10">
    <location>
        <begin position="311"/>
        <end position="338"/>
    </location>
</feature>
<evidence type="ECO:0000256" key="8">
    <source>
        <dbReference type="ARBA" id="ARBA00023136"/>
    </source>
</evidence>
<feature type="transmembrane region" description="Helical" evidence="10">
    <location>
        <begin position="95"/>
        <end position="112"/>
    </location>
</feature>
<feature type="transmembrane region" description="Helical" evidence="10">
    <location>
        <begin position="54"/>
        <end position="75"/>
    </location>
</feature>
<keyword evidence="5 10" id="KW-0812">Transmembrane</keyword>
<feature type="transmembrane region" description="Helical" evidence="10">
    <location>
        <begin position="164"/>
        <end position="185"/>
    </location>
</feature>
<dbReference type="InterPro" id="IPR002528">
    <property type="entry name" value="MATE_fam"/>
</dbReference>
<evidence type="ECO:0000313" key="12">
    <source>
        <dbReference type="Proteomes" id="UP000032266"/>
    </source>
</evidence>
<name>A0A0C5VWV2_9GAMM</name>
<keyword evidence="6 10" id="KW-1133">Transmembrane helix</keyword>
<feature type="transmembrane region" description="Helical" evidence="10">
    <location>
        <begin position="132"/>
        <end position="152"/>
    </location>
</feature>
<evidence type="ECO:0000256" key="3">
    <source>
        <dbReference type="ARBA" id="ARBA00022449"/>
    </source>
</evidence>
<comment type="subcellular location">
    <subcellularLocation>
        <location evidence="1">Cell inner membrane</location>
        <topology evidence="1">Multi-pass membrane protein</topology>
    </subcellularLocation>
</comment>
<dbReference type="OrthoDB" id="9780160at2"/>
<keyword evidence="12" id="KW-1185">Reference proteome</keyword>
<keyword evidence="4" id="KW-1003">Cell membrane</keyword>
<dbReference type="CDD" id="cd13131">
    <property type="entry name" value="MATE_NorM_like"/>
    <property type="match status" value="1"/>
</dbReference>
<keyword evidence="7" id="KW-0406">Ion transport</keyword>
<proteinExistence type="predicted"/>
<dbReference type="HOGENOM" id="CLU_012893_6_0_6"/>
<dbReference type="PATRIC" id="fig|1445510.3.peg.2871"/>
<dbReference type="EMBL" id="CP007142">
    <property type="protein sequence ID" value="AJQ94939.1"/>
    <property type="molecule type" value="Genomic_DNA"/>
</dbReference>
<keyword evidence="8 10" id="KW-0472">Membrane</keyword>
<accession>A0A0C5VWV2</accession>
<feature type="transmembrane region" description="Helical" evidence="10">
    <location>
        <begin position="424"/>
        <end position="445"/>
    </location>
</feature>
<evidence type="ECO:0000256" key="2">
    <source>
        <dbReference type="ARBA" id="ARBA00022448"/>
    </source>
</evidence>
<dbReference type="InterPro" id="IPR048279">
    <property type="entry name" value="MdtK-like"/>
</dbReference>
<dbReference type="GO" id="GO:0005886">
    <property type="term" value="C:plasma membrane"/>
    <property type="evidence" value="ECO:0007669"/>
    <property type="project" value="UniProtKB-SubCell"/>
</dbReference>
<dbReference type="AlphaFoldDB" id="A0A0C5VWV2"/>
<keyword evidence="3" id="KW-0050">Antiport</keyword>
<dbReference type="NCBIfam" id="TIGR00797">
    <property type="entry name" value="matE"/>
    <property type="match status" value="1"/>
</dbReference>
<evidence type="ECO:0000256" key="9">
    <source>
        <dbReference type="ARBA" id="ARBA00031636"/>
    </source>
</evidence>
<dbReference type="InterPro" id="IPR050222">
    <property type="entry name" value="MATE_MdtK"/>
</dbReference>
<organism evidence="11 12">
    <name type="scientific">Gynuella sunshinyii YC6258</name>
    <dbReference type="NCBI Taxonomy" id="1445510"/>
    <lineage>
        <taxon>Bacteria</taxon>
        <taxon>Pseudomonadati</taxon>
        <taxon>Pseudomonadota</taxon>
        <taxon>Gammaproteobacteria</taxon>
        <taxon>Oceanospirillales</taxon>
        <taxon>Saccharospirillaceae</taxon>
        <taxon>Gynuella</taxon>
    </lineage>
</organism>
<feature type="transmembrane region" description="Helical" evidence="10">
    <location>
        <begin position="358"/>
        <end position="380"/>
    </location>
</feature>
<dbReference type="PANTHER" id="PTHR43298:SF2">
    <property type="entry name" value="FMN_FAD EXPORTER YEEO-RELATED"/>
    <property type="match status" value="1"/>
</dbReference>
<evidence type="ECO:0000256" key="7">
    <source>
        <dbReference type="ARBA" id="ARBA00023065"/>
    </source>
</evidence>
<protein>
    <recommendedName>
        <fullName evidence="9">Multidrug-efflux transporter</fullName>
    </recommendedName>
</protein>
<evidence type="ECO:0000256" key="5">
    <source>
        <dbReference type="ARBA" id="ARBA00022692"/>
    </source>
</evidence>
<dbReference type="Proteomes" id="UP000032266">
    <property type="component" value="Chromosome"/>
</dbReference>
<dbReference type="KEGG" id="gsn:YC6258_02901"/>
<sequence length="463" mass="50964">MIHLAEIKKESRILTVLAMPIVFSQLLQMSTSVVDTVMAGQASALELAGVGVGASIWVPLFLFLIGSLSALTAYVAQLDGAGKWSEIPNQVIQTFWKLTLFIPVSIIIAVYIDDIFRLMQADPEIIPIATGYFRALIWGLPAVLGFNVLRYYCDGLSFTKPAMLASLMGLLVNIPLNYVLIFGKLGFPKLGGIGCGWASTASFWVMFLFMLIWVIIRKEFHPTRLFKEWYKPNRLHISSLLKTGLPIGMAFLVESSVFSMIALFLSKFGYIEVAANQIAMNLVALIFMLPLSIGMALTIRIGNSLGKQQPIMARHIAFIGLGIAILIGIVNGGILIVFNENLVRLYNSQPEVVQLATWLMVFGIFFHLGDIIQATCAGILRGYNDTQVPMINAIVSFWLLCLPLGYWLGMIGFNNSGPMKATGFWIGLVAGLFSAATLHFVRFLYLSHQTIKHPQTASSAQSI</sequence>
<feature type="transmembrane region" description="Helical" evidence="10">
    <location>
        <begin position="392"/>
        <end position="412"/>
    </location>
</feature>
<feature type="transmembrane region" description="Helical" evidence="10">
    <location>
        <begin position="244"/>
        <end position="266"/>
    </location>
</feature>